<accession>A0A212K9E8</accession>
<protein>
    <submittedName>
        <fullName evidence="11">Ubiquinone biosynthesis monooxygenase UbiB</fullName>
    </submittedName>
</protein>
<evidence type="ECO:0000256" key="1">
    <source>
        <dbReference type="ARBA" id="ARBA00005020"/>
    </source>
</evidence>
<dbReference type="InterPro" id="IPR010232">
    <property type="entry name" value="UbiB"/>
</dbReference>
<dbReference type="SUPFAM" id="SSF56112">
    <property type="entry name" value="Protein kinase-like (PK-like)"/>
    <property type="match status" value="1"/>
</dbReference>
<evidence type="ECO:0000256" key="3">
    <source>
        <dbReference type="ARBA" id="ARBA00022475"/>
    </source>
</evidence>
<feature type="domain" description="ABC1 atypical kinase-like" evidence="10">
    <location>
        <begin position="92"/>
        <end position="338"/>
    </location>
</feature>
<gene>
    <name evidence="11" type="ORF">KL86APRO_12375</name>
</gene>
<evidence type="ECO:0000256" key="9">
    <source>
        <dbReference type="SAM" id="Phobius"/>
    </source>
</evidence>
<keyword evidence="11" id="KW-0560">Oxidoreductase</keyword>
<dbReference type="InterPro" id="IPR011009">
    <property type="entry name" value="Kinase-like_dom_sf"/>
</dbReference>
<keyword evidence="6 9" id="KW-0812">Transmembrane</keyword>
<keyword evidence="5" id="KW-0831">Ubiquinone biosynthesis</keyword>
<evidence type="ECO:0000256" key="7">
    <source>
        <dbReference type="ARBA" id="ARBA00022989"/>
    </source>
</evidence>
<dbReference type="InterPro" id="IPR004147">
    <property type="entry name" value="ABC1_dom"/>
</dbReference>
<keyword evidence="11" id="KW-0503">Monooxygenase</keyword>
<keyword evidence="3" id="KW-1003">Cell membrane</keyword>
<dbReference type="AlphaFoldDB" id="A0A212K9E8"/>
<evidence type="ECO:0000313" key="11">
    <source>
        <dbReference type="EMBL" id="SBW08334.1"/>
    </source>
</evidence>
<keyword evidence="4" id="KW-0997">Cell inner membrane</keyword>
<keyword evidence="11" id="KW-0830">Ubiquinone</keyword>
<dbReference type="EMBL" id="FLUO01000001">
    <property type="protein sequence ID" value="SBW08334.1"/>
    <property type="molecule type" value="Genomic_DNA"/>
</dbReference>
<feature type="transmembrane region" description="Helical" evidence="9">
    <location>
        <begin position="492"/>
        <end position="511"/>
    </location>
</feature>
<dbReference type="Pfam" id="PF03109">
    <property type="entry name" value="ABC1"/>
    <property type="match status" value="1"/>
</dbReference>
<evidence type="ECO:0000256" key="8">
    <source>
        <dbReference type="ARBA" id="ARBA00023136"/>
    </source>
</evidence>
<dbReference type="GO" id="GO:0004497">
    <property type="term" value="F:monooxygenase activity"/>
    <property type="evidence" value="ECO:0007669"/>
    <property type="project" value="UniProtKB-KW"/>
</dbReference>
<evidence type="ECO:0000259" key="10">
    <source>
        <dbReference type="Pfam" id="PF03109"/>
    </source>
</evidence>
<comment type="similarity">
    <text evidence="2">Belongs to the protein kinase superfamily. ADCK protein kinase family.</text>
</comment>
<organism evidence="11">
    <name type="scientific">uncultured Alphaproteobacteria bacterium</name>
    <dbReference type="NCBI Taxonomy" id="91750"/>
    <lineage>
        <taxon>Bacteria</taxon>
        <taxon>Pseudomonadati</taxon>
        <taxon>Pseudomonadota</taxon>
        <taxon>Alphaproteobacteria</taxon>
        <taxon>environmental samples</taxon>
    </lineage>
</organism>
<name>A0A212K9E8_9PROT</name>
<evidence type="ECO:0000256" key="2">
    <source>
        <dbReference type="ARBA" id="ARBA00009670"/>
    </source>
</evidence>
<proteinExistence type="inferred from homology"/>
<keyword evidence="8 9" id="KW-0472">Membrane</keyword>
<dbReference type="UniPathway" id="UPA00232"/>
<evidence type="ECO:0000256" key="6">
    <source>
        <dbReference type="ARBA" id="ARBA00022692"/>
    </source>
</evidence>
<dbReference type="GO" id="GO:0006744">
    <property type="term" value="P:ubiquinone biosynthetic process"/>
    <property type="evidence" value="ECO:0007669"/>
    <property type="project" value="UniProtKB-UniPathway"/>
</dbReference>
<reference evidence="11" key="1">
    <citation type="submission" date="2016-04" db="EMBL/GenBank/DDBJ databases">
        <authorList>
            <person name="Evans L.H."/>
            <person name="Alamgir A."/>
            <person name="Owens N."/>
            <person name="Weber N.D."/>
            <person name="Virtaneva K."/>
            <person name="Barbian K."/>
            <person name="Babar A."/>
            <person name="Rosenke K."/>
        </authorList>
    </citation>
    <scope>NUCLEOTIDE SEQUENCE</scope>
    <source>
        <strain evidence="11">86</strain>
    </source>
</reference>
<dbReference type="PANTHER" id="PTHR10566">
    <property type="entry name" value="CHAPERONE-ACTIVITY OF BC1 COMPLEX CABC1 -RELATED"/>
    <property type="match status" value="1"/>
</dbReference>
<evidence type="ECO:0000256" key="5">
    <source>
        <dbReference type="ARBA" id="ARBA00022688"/>
    </source>
</evidence>
<evidence type="ECO:0000256" key="4">
    <source>
        <dbReference type="ARBA" id="ARBA00022519"/>
    </source>
</evidence>
<dbReference type="NCBIfam" id="TIGR01982">
    <property type="entry name" value="UbiB"/>
    <property type="match status" value="1"/>
</dbReference>
<keyword evidence="7 9" id="KW-1133">Transmembrane helix</keyword>
<comment type="pathway">
    <text evidence="1">Cofactor biosynthesis; ubiquinone biosynthesis [regulation].</text>
</comment>
<dbReference type="InterPro" id="IPR050154">
    <property type="entry name" value="UbiB_kinase"/>
</dbReference>
<sequence length="513" mass="56789">MFRSVRNTLRLLTIARVLARHDALFPLSKLPMTRRIAALAARVSNRRAAGRPGERLARALVELGPSFIKFGQALSTRADLVGDAVAADLSMLQDRIAPFPFAEVERIVAAEFERPIAELYAAFDPEPIAAASVAQVHRAVTRDGRTVAVKITRPGVEAAFERDVDLLYWLAEIADRTQPGLRRLRLHESVTAFADTVAMELDLRFEAAAASELAENFADDDTFRVPDVLWPLTGKNVLTTAWIENGIPIDERDRLAAAGFAPTAIAERAARAFFKMVFSDGFFHGDMHPGNLFVGAAGEIVAVDFGIMGRIGVAERRYLGEMLLAFLNGDYRRAAEVHFEAGYVPPDRSVDLFAQACRSIAEPILGLPAAEVSVARLLAQLFKVTETFGMEVQPQLLVLQKTMLTAEGIGRGLCPEVNFWELARPLIEEWMAQNVAPPAKIRRGVEDAWDAMRRIPEIVRRADAMSRQMAESGVKLHPDTVRALLDRRRSQIVHTWAPWALIVVLMAVLLTRM</sequence>
<dbReference type="PANTHER" id="PTHR10566:SF113">
    <property type="entry name" value="PROTEIN ACTIVITY OF BC1 COMPLEX KINASE 7, CHLOROPLASTIC"/>
    <property type="match status" value="1"/>
</dbReference>